<proteinExistence type="predicted"/>
<dbReference type="Proteomes" id="UP000033423">
    <property type="component" value="Unassembled WGS sequence"/>
</dbReference>
<accession>A0A0F3GVI1</accession>
<sequence>MVAFEAAVAMASLAFDSFTIFSKAGFSTSISDRKAIMADSPVSNLSFRAPLLPSLMARWSLRAAKYS</sequence>
<keyword evidence="2" id="KW-1185">Reference proteome</keyword>
<evidence type="ECO:0000313" key="2">
    <source>
        <dbReference type="Proteomes" id="UP000033423"/>
    </source>
</evidence>
<name>A0A0F3GVI1_9BACT</name>
<evidence type="ECO:0000313" key="1">
    <source>
        <dbReference type="EMBL" id="KJU85890.1"/>
    </source>
</evidence>
<organism evidence="1 2">
    <name type="scientific">Candidatus Magnetobacterium bavaricum</name>
    <dbReference type="NCBI Taxonomy" id="29290"/>
    <lineage>
        <taxon>Bacteria</taxon>
        <taxon>Pseudomonadati</taxon>
        <taxon>Nitrospirota</taxon>
        <taxon>Thermodesulfovibrionia</taxon>
        <taxon>Thermodesulfovibrionales</taxon>
        <taxon>Candidatus Magnetobacteriaceae</taxon>
        <taxon>Candidatus Magnetobacterium</taxon>
    </lineage>
</organism>
<dbReference type="EMBL" id="LACI01000820">
    <property type="protein sequence ID" value="KJU85890.1"/>
    <property type="molecule type" value="Genomic_DNA"/>
</dbReference>
<gene>
    <name evidence="1" type="ORF">MBAV_001919</name>
</gene>
<protein>
    <submittedName>
        <fullName evidence="1">Uncharacterized protein</fullName>
    </submittedName>
</protein>
<reference evidence="1 2" key="1">
    <citation type="submission" date="2015-02" db="EMBL/GenBank/DDBJ databases">
        <title>Single-cell genomics of uncultivated deep-branching MTB reveals a conserved set of magnetosome genes.</title>
        <authorList>
            <person name="Kolinko S."/>
            <person name="Richter M."/>
            <person name="Glockner F.O."/>
            <person name="Brachmann A."/>
            <person name="Schuler D."/>
        </authorList>
    </citation>
    <scope>NUCLEOTIDE SEQUENCE [LARGE SCALE GENOMIC DNA]</scope>
    <source>
        <strain evidence="1">TM-1</strain>
    </source>
</reference>
<dbReference type="AlphaFoldDB" id="A0A0F3GVI1"/>
<comment type="caution">
    <text evidence="1">The sequence shown here is derived from an EMBL/GenBank/DDBJ whole genome shotgun (WGS) entry which is preliminary data.</text>
</comment>